<dbReference type="EMBL" id="AGQR02000772">
    <property type="protein sequence ID" value="PIM03402.1"/>
    <property type="molecule type" value="Genomic_DNA"/>
</dbReference>
<evidence type="ECO:0000313" key="2">
    <source>
        <dbReference type="EMBL" id="PIM03402.1"/>
    </source>
</evidence>
<dbReference type="Proteomes" id="UP000236343">
    <property type="component" value="Unassembled WGS sequence"/>
</dbReference>
<proteinExistence type="predicted"/>
<feature type="compositionally biased region" description="Basic and acidic residues" evidence="1">
    <location>
        <begin position="441"/>
        <end position="454"/>
    </location>
</feature>
<feature type="compositionally biased region" description="Basic and acidic residues" evidence="1">
    <location>
        <begin position="365"/>
        <end position="391"/>
    </location>
</feature>
<feature type="compositionally biased region" description="Basic and acidic residues" evidence="1">
    <location>
        <begin position="690"/>
        <end position="700"/>
    </location>
</feature>
<feature type="region of interest" description="Disordered" evidence="1">
    <location>
        <begin position="18"/>
        <end position="79"/>
    </location>
</feature>
<comment type="caution">
    <text evidence="2">The sequence shown here is derived from an EMBL/GenBank/DDBJ whole genome shotgun (WGS) entry which is preliminary data.</text>
</comment>
<feature type="region of interest" description="Disordered" evidence="1">
    <location>
        <begin position="227"/>
        <end position="292"/>
    </location>
</feature>
<accession>A0A2G8Y810</accession>
<feature type="compositionally biased region" description="Low complexity" evidence="1">
    <location>
        <begin position="338"/>
        <end position="348"/>
    </location>
</feature>
<feature type="region of interest" description="Disordered" evidence="1">
    <location>
        <begin position="441"/>
        <end position="462"/>
    </location>
</feature>
<feature type="compositionally biased region" description="Basic and acidic residues" evidence="1">
    <location>
        <begin position="261"/>
        <end position="272"/>
    </location>
</feature>
<reference evidence="2 3" key="1">
    <citation type="journal article" date="2016" name="Nat. Commun.">
        <title>Local admixture of amplified and diversified secreted pathogenesis determinants shapes mosaic Toxoplasma gondii genomes.</title>
        <authorList>
            <person name="Lorenzi H."/>
            <person name="Khan A."/>
            <person name="Behnke M.S."/>
            <person name="Namasivayam S."/>
            <person name="Swapna L.S."/>
            <person name="Hadjithomas M."/>
            <person name="Karamycheva S."/>
            <person name="Pinney D."/>
            <person name="Brunk B.P."/>
            <person name="Ajioka J.W."/>
            <person name="Ajzenberg D."/>
            <person name="Boothroyd J.C."/>
            <person name="Boyle J.P."/>
            <person name="Darde M.L."/>
            <person name="Diaz-Miranda M.A."/>
            <person name="Dubey J.P."/>
            <person name="Fritz H.M."/>
            <person name="Gennari S.M."/>
            <person name="Gregory B.D."/>
            <person name="Kim K."/>
            <person name="Saeij J.P."/>
            <person name="Su C."/>
            <person name="White M.W."/>
            <person name="Zhu X.Q."/>
            <person name="Howe D.K."/>
            <person name="Rosenthal B.M."/>
            <person name="Grigg M.E."/>
            <person name="Parkinson J."/>
            <person name="Liu L."/>
            <person name="Kissinger J.C."/>
            <person name="Roos D.S."/>
            <person name="Sibley L.D."/>
        </authorList>
    </citation>
    <scope>NUCLEOTIDE SEQUENCE [LARGE SCALE GENOMIC DNA]</scope>
    <source>
        <strain evidence="2 3">COUG</strain>
    </source>
</reference>
<organism evidence="2 3">
    <name type="scientific">Toxoplasma gondii COUG</name>
    <dbReference type="NCBI Taxonomy" id="1074873"/>
    <lineage>
        <taxon>Eukaryota</taxon>
        <taxon>Sar</taxon>
        <taxon>Alveolata</taxon>
        <taxon>Apicomplexa</taxon>
        <taxon>Conoidasida</taxon>
        <taxon>Coccidia</taxon>
        <taxon>Eucoccidiorida</taxon>
        <taxon>Eimeriorina</taxon>
        <taxon>Sarcocystidae</taxon>
        <taxon>Toxoplasma</taxon>
    </lineage>
</organism>
<feature type="compositionally biased region" description="Gly residues" evidence="1">
    <location>
        <begin position="516"/>
        <end position="526"/>
    </location>
</feature>
<evidence type="ECO:0000313" key="3">
    <source>
        <dbReference type="Proteomes" id="UP000236343"/>
    </source>
</evidence>
<gene>
    <name evidence="2" type="ORF">TGCOUG_392190</name>
</gene>
<protein>
    <submittedName>
        <fullName evidence="2">Uncharacterized protein</fullName>
    </submittedName>
</protein>
<feature type="region of interest" description="Disordered" evidence="1">
    <location>
        <begin position="325"/>
        <end position="404"/>
    </location>
</feature>
<evidence type="ECO:0000256" key="1">
    <source>
        <dbReference type="SAM" id="MobiDB-lite"/>
    </source>
</evidence>
<name>A0A2G8Y810_TOXGO</name>
<dbReference type="AlphaFoldDB" id="A0A2G8Y810"/>
<dbReference type="VEuPathDB" id="ToxoDB:TGCOUG_392190"/>
<feature type="region of interest" description="Disordered" evidence="1">
    <location>
        <begin position="502"/>
        <end position="550"/>
    </location>
</feature>
<feature type="compositionally biased region" description="Basic residues" evidence="1">
    <location>
        <begin position="678"/>
        <end position="689"/>
    </location>
</feature>
<feature type="region of interest" description="Disordered" evidence="1">
    <location>
        <begin position="667"/>
        <end position="700"/>
    </location>
</feature>
<sequence length="809" mass="84718">MPQALAVREEVAALSVSDRGEGSFSFDVGPPTETGKETGAKGRAGAPSPGATGARVGGSDSSALVPSTVGGATTRGHPQEVRLQSFGRITAVVWSESGDSLFLADSNGWVRVFGLLRGPLMPPSAAVAVAAAAADPDTAARLGISTHLPRHHHHHRKPSSGLKEGMLAAALQQVSRPTVAWRAHVSTAEVIPLFGCGSWLLTRGVGLFPHALRHDPVLVEGRPFSVGASLEPAGPRPCGTGGATSETGEPDPNFFYRRGRGREGAGRGDGRRSVSVGNNADGDGDDEDPALGFEESGALRSEWLPTHAKPPMRVSIQALNASVNSPDSGGLGAGRGGRAATPPGRMRASAVDDQLSAQPEAVPHSPRDDRGDSGDELRRRQRSRPDSDKRGGAKTGGHYHHPFSIFRRGRGKGCCEAAAAAAAGGGLGRMRSACLPARRRESVSVTTETEKDGAEDAPLGPKRRRSFRMLPNAARRFRGADVIAKIHSRLLQYQSQLQLRHSGSQFLSRRNSQRDGGLGAGKGRTQGGAEAKGPALFEHPGSGPLTRGRIGAEGLGLSGDCALYSEGDGPEEENADSGPLAAALPLQQWTSALFGFGGPEVSDDETSQSGKERVLDKTIKQMPQIAGPCICVWDLWDMTEGGGPRLDCVITCDDLLLSRIQQHLAGVGGAPGPLGSRASKRGKKSKKQVHTSDDTRSRDTWEVVPTHTPTCIGSAMAGRETVKEGPTRAPLDATLSAPEGAAVGAAAGAVGRCGAWCTETQTAPCMQSIWLLRRKSTGGERIRLPWPRVRCLGPPRLVPRTQQSPVPGS</sequence>